<accession>A0A7R8VGB9</accession>
<evidence type="ECO:0000313" key="3">
    <source>
        <dbReference type="EMBL" id="CAD7196192.1"/>
    </source>
</evidence>
<organism evidence="3">
    <name type="scientific">Timema douglasi</name>
    <name type="common">Walking stick</name>
    <dbReference type="NCBI Taxonomy" id="61478"/>
    <lineage>
        <taxon>Eukaryota</taxon>
        <taxon>Metazoa</taxon>
        <taxon>Ecdysozoa</taxon>
        <taxon>Arthropoda</taxon>
        <taxon>Hexapoda</taxon>
        <taxon>Insecta</taxon>
        <taxon>Pterygota</taxon>
        <taxon>Neoptera</taxon>
        <taxon>Polyneoptera</taxon>
        <taxon>Phasmatodea</taxon>
        <taxon>Timematodea</taxon>
        <taxon>Timematoidea</taxon>
        <taxon>Timematidae</taxon>
        <taxon>Timema</taxon>
    </lineage>
</organism>
<sequence length="543" mass="61705">MDDLSYVKEKGIDVGIFELPKATTIRPRRPSKTFDESSERSKRRKTEELLQICNKDGIVISTSDYDVKDQRSIPTGYKGVRADRRWRKRGNKGGPLENKDLLLLSGMTLTWRVGIVGRGYVGGDPQHIPLDEEGMQDGSSNNLKNVVSAWHASSHSMRCRATNEGDVCGMKNISALVPPGMLLVSKIRHFLIHWILPSPTLPPLYLPVTTSNLYPFTAVSVWIVAMLVPLDEAVLVWKPKSKKRPKTSIGSRNSQPMFYGYFERLFGRTSLNTYDWDWNTELPVIGSLVYCEIDSLDQGSSNQASWARSGPWNGFLSPKYTLTRINRFFFFIFQLGFHLSAGPASSSRSRRASYIEDKSKELGFCWCGVVWWWVCVCVCVCVCVKERESWWWLLKKFRSVGGIKERESNPQPKKCPQAPVVPKMNLERGGGCLQYRCGSGHKHCSHPQCCEKCRHRLVSQAKLKPRMSEDCYSSPSLERYVSIIRHPSCYYRSYQSQGRLIYCQALVVDFVIGGLTESHKEQRHGGKTKLTAHGKMINKRKAV</sequence>
<dbReference type="AlphaFoldDB" id="A0A7R8VGB9"/>
<name>A0A7R8VGB9_TIMDO</name>
<protein>
    <submittedName>
        <fullName evidence="3">Uncharacterized protein</fullName>
    </submittedName>
</protein>
<reference evidence="3" key="1">
    <citation type="submission" date="2020-11" db="EMBL/GenBank/DDBJ databases">
        <authorList>
            <person name="Tran Van P."/>
        </authorList>
    </citation>
    <scope>NUCLEOTIDE SEQUENCE</scope>
</reference>
<feature type="region of interest" description="Disordered" evidence="1">
    <location>
        <begin position="27"/>
        <end position="46"/>
    </location>
</feature>
<proteinExistence type="predicted"/>
<keyword evidence="2" id="KW-1133">Transmembrane helix</keyword>
<feature type="compositionally biased region" description="Basic residues" evidence="1">
    <location>
        <begin position="525"/>
        <end position="543"/>
    </location>
</feature>
<gene>
    <name evidence="3" type="ORF">TDIB3V08_LOCUS2545</name>
</gene>
<evidence type="ECO:0000256" key="1">
    <source>
        <dbReference type="SAM" id="MobiDB-lite"/>
    </source>
</evidence>
<evidence type="ECO:0000256" key="2">
    <source>
        <dbReference type="SAM" id="Phobius"/>
    </source>
</evidence>
<feature type="transmembrane region" description="Helical" evidence="2">
    <location>
        <begin position="325"/>
        <end position="341"/>
    </location>
</feature>
<feature type="compositionally biased region" description="Basic and acidic residues" evidence="1">
    <location>
        <begin position="32"/>
        <end position="46"/>
    </location>
</feature>
<feature type="region of interest" description="Disordered" evidence="1">
    <location>
        <begin position="521"/>
        <end position="543"/>
    </location>
</feature>
<keyword evidence="2" id="KW-0472">Membrane</keyword>
<keyword evidence="2" id="KW-0812">Transmembrane</keyword>
<feature type="transmembrane region" description="Helical" evidence="2">
    <location>
        <begin position="216"/>
        <end position="237"/>
    </location>
</feature>
<dbReference type="EMBL" id="OA565043">
    <property type="protein sequence ID" value="CAD7196192.1"/>
    <property type="molecule type" value="Genomic_DNA"/>
</dbReference>
<feature type="transmembrane region" description="Helical" evidence="2">
    <location>
        <begin position="361"/>
        <end position="384"/>
    </location>
</feature>